<reference evidence="3" key="1">
    <citation type="journal article" date="2019" name="Int. J. Syst. Evol. Microbiol.">
        <title>The Global Catalogue of Microorganisms (GCM) 10K type strain sequencing project: providing services to taxonomists for standard genome sequencing and annotation.</title>
        <authorList>
            <consortium name="The Broad Institute Genomics Platform"/>
            <consortium name="The Broad Institute Genome Sequencing Center for Infectious Disease"/>
            <person name="Wu L."/>
            <person name="Ma J."/>
        </authorList>
    </citation>
    <scope>NUCLEOTIDE SEQUENCE [LARGE SCALE GENOMIC DNA]</scope>
    <source>
        <strain evidence="3">JCM 15896</strain>
    </source>
</reference>
<feature type="chain" id="PRO_5046690321" description="Solute-binding protein family 3/N-terminal domain-containing protein" evidence="1">
    <location>
        <begin position="22"/>
        <end position="259"/>
    </location>
</feature>
<protein>
    <recommendedName>
        <fullName evidence="4">Solute-binding protein family 3/N-terminal domain-containing protein</fullName>
    </recommendedName>
</protein>
<evidence type="ECO:0008006" key="4">
    <source>
        <dbReference type="Google" id="ProtNLM"/>
    </source>
</evidence>
<sequence>MRTNSATLLLTFTLSSLTAHSNPLRTADIAVYKIEDVLEVNRNDLPYVKILSLLDQRIPIKLEYQFIHALRAAETFNNKNIACLFPGSILAYDSDRELIESKPIQIAKAYFIAKKTYDSQKILANKDPSLRIGFRRGNTYGGQIKTLAHHRLIPLNSGADIRQLIELDRIDVFLGYLPDSFPVIHAIPEKPLQYNEASLFYSQNDSFLCQNTFENQILVNFIDYEIQKMHDSGELAQILAPLNQPEPEQPQQPQSKTDF</sequence>
<dbReference type="Proteomes" id="UP001500359">
    <property type="component" value="Unassembled WGS sequence"/>
</dbReference>
<evidence type="ECO:0000313" key="3">
    <source>
        <dbReference type="Proteomes" id="UP001500359"/>
    </source>
</evidence>
<keyword evidence="1" id="KW-0732">Signal</keyword>
<feature type="signal peptide" evidence="1">
    <location>
        <begin position="1"/>
        <end position="21"/>
    </location>
</feature>
<dbReference type="RefSeq" id="WP_343861199.1">
    <property type="nucleotide sequence ID" value="NZ_BAAAFD010000009.1"/>
</dbReference>
<accession>A0ABP3WZ69</accession>
<evidence type="ECO:0000256" key="1">
    <source>
        <dbReference type="SAM" id="SignalP"/>
    </source>
</evidence>
<evidence type="ECO:0000313" key="2">
    <source>
        <dbReference type="EMBL" id="GAA0858618.1"/>
    </source>
</evidence>
<proteinExistence type="predicted"/>
<keyword evidence="3" id="KW-1185">Reference proteome</keyword>
<dbReference type="EMBL" id="BAAAFD010000009">
    <property type="protein sequence ID" value="GAA0858618.1"/>
    <property type="molecule type" value="Genomic_DNA"/>
</dbReference>
<dbReference type="SUPFAM" id="SSF53850">
    <property type="entry name" value="Periplasmic binding protein-like II"/>
    <property type="match status" value="1"/>
</dbReference>
<organism evidence="2 3">
    <name type="scientific">Aliiglaciecola litoralis</name>
    <dbReference type="NCBI Taxonomy" id="582857"/>
    <lineage>
        <taxon>Bacteria</taxon>
        <taxon>Pseudomonadati</taxon>
        <taxon>Pseudomonadota</taxon>
        <taxon>Gammaproteobacteria</taxon>
        <taxon>Alteromonadales</taxon>
        <taxon>Alteromonadaceae</taxon>
        <taxon>Aliiglaciecola</taxon>
    </lineage>
</organism>
<comment type="caution">
    <text evidence="2">The sequence shown here is derived from an EMBL/GenBank/DDBJ whole genome shotgun (WGS) entry which is preliminary data.</text>
</comment>
<name>A0ABP3WZ69_9ALTE</name>
<gene>
    <name evidence="2" type="ORF">GCM10009114_28900</name>
</gene>